<dbReference type="EMBL" id="JYDI01000644">
    <property type="protein sequence ID" value="KRY44302.1"/>
    <property type="molecule type" value="Genomic_DNA"/>
</dbReference>
<evidence type="ECO:0000313" key="1">
    <source>
        <dbReference type="EMBL" id="KRY44302.1"/>
    </source>
</evidence>
<organism evidence="1 2">
    <name type="scientific">Trichinella britovi</name>
    <name type="common">Parasitic roundworm</name>
    <dbReference type="NCBI Taxonomy" id="45882"/>
    <lineage>
        <taxon>Eukaryota</taxon>
        <taxon>Metazoa</taxon>
        <taxon>Ecdysozoa</taxon>
        <taxon>Nematoda</taxon>
        <taxon>Enoplea</taxon>
        <taxon>Dorylaimia</taxon>
        <taxon>Trichinellida</taxon>
        <taxon>Trichinellidae</taxon>
        <taxon>Trichinella</taxon>
    </lineage>
</organism>
<comment type="caution">
    <text evidence="1">The sequence shown here is derived from an EMBL/GenBank/DDBJ whole genome shotgun (WGS) entry which is preliminary data.</text>
</comment>
<protein>
    <submittedName>
        <fullName evidence="1">Uncharacterized protein</fullName>
    </submittedName>
</protein>
<gene>
    <name evidence="1" type="ORF">T03_1717</name>
</gene>
<dbReference type="Proteomes" id="UP000054653">
    <property type="component" value="Unassembled WGS sequence"/>
</dbReference>
<evidence type="ECO:0000313" key="2">
    <source>
        <dbReference type="Proteomes" id="UP000054653"/>
    </source>
</evidence>
<proteinExistence type="predicted"/>
<dbReference type="AlphaFoldDB" id="A0A0V1C5N1"/>
<reference evidence="1 2" key="1">
    <citation type="submission" date="2015-01" db="EMBL/GenBank/DDBJ databases">
        <title>Evolution of Trichinella species and genotypes.</title>
        <authorList>
            <person name="Korhonen P.K."/>
            <person name="Edoardo P."/>
            <person name="Giuseppe L.R."/>
            <person name="Gasser R.B."/>
        </authorList>
    </citation>
    <scope>NUCLEOTIDE SEQUENCE [LARGE SCALE GENOMIC DNA]</scope>
    <source>
        <strain evidence="1">ISS120</strain>
    </source>
</reference>
<keyword evidence="2" id="KW-1185">Reference proteome</keyword>
<accession>A0A0V1C5N1</accession>
<sequence>MFALEAVQAGFNADCKILELNTFGGLYTKYLNDMPSCLRIIMLTFPDQIIDNKEDALSDYNYKSLIKLIFMKLCSKRYKKPRLRNVHDFSRLLEQLLIFLSTFNALNFQPFLTL</sequence>
<name>A0A0V1C5N1_TRIBR</name>